<dbReference type="PROSITE" id="PS50928">
    <property type="entry name" value="ABC_TM1"/>
    <property type="match status" value="1"/>
</dbReference>
<dbReference type="PANTHER" id="PTHR43357:SF4">
    <property type="entry name" value="INNER MEMBRANE ABC TRANSPORTER PERMEASE PROTEIN YDCV"/>
    <property type="match status" value="1"/>
</dbReference>
<evidence type="ECO:0000313" key="11">
    <source>
        <dbReference type="Proteomes" id="UP000609121"/>
    </source>
</evidence>
<evidence type="ECO:0000256" key="5">
    <source>
        <dbReference type="ARBA" id="ARBA00022692"/>
    </source>
</evidence>
<comment type="caution">
    <text evidence="10">The sequence shown here is derived from an EMBL/GenBank/DDBJ whole genome shotgun (WGS) entry which is preliminary data.</text>
</comment>
<reference evidence="10" key="1">
    <citation type="submission" date="2020-09" db="EMBL/GenBank/DDBJ databases">
        <title>A novel bacterium of genus Mangrovicoccus, isolated from South China Sea.</title>
        <authorList>
            <person name="Huang H."/>
            <person name="Mo K."/>
            <person name="Hu Y."/>
        </authorList>
    </citation>
    <scope>NUCLEOTIDE SEQUENCE</scope>
    <source>
        <strain evidence="10">HB182678</strain>
    </source>
</reference>
<feature type="transmembrane region" description="Helical" evidence="8">
    <location>
        <begin position="268"/>
        <end position="290"/>
    </location>
</feature>
<keyword evidence="6 8" id="KW-1133">Transmembrane helix</keyword>
<feature type="transmembrane region" description="Helical" evidence="8">
    <location>
        <begin position="103"/>
        <end position="124"/>
    </location>
</feature>
<dbReference type="GO" id="GO:0055085">
    <property type="term" value="P:transmembrane transport"/>
    <property type="evidence" value="ECO:0007669"/>
    <property type="project" value="InterPro"/>
</dbReference>
<dbReference type="CDD" id="cd06261">
    <property type="entry name" value="TM_PBP2"/>
    <property type="match status" value="1"/>
</dbReference>
<evidence type="ECO:0000256" key="2">
    <source>
        <dbReference type="ARBA" id="ARBA00022448"/>
    </source>
</evidence>
<organism evidence="10 11">
    <name type="scientific">Mangrovicoccus algicola</name>
    <dbReference type="NCBI Taxonomy" id="2771008"/>
    <lineage>
        <taxon>Bacteria</taxon>
        <taxon>Pseudomonadati</taxon>
        <taxon>Pseudomonadota</taxon>
        <taxon>Alphaproteobacteria</taxon>
        <taxon>Rhodobacterales</taxon>
        <taxon>Paracoccaceae</taxon>
        <taxon>Mangrovicoccus</taxon>
    </lineage>
</organism>
<dbReference type="Gene3D" id="1.10.3720.10">
    <property type="entry name" value="MetI-like"/>
    <property type="match status" value="1"/>
</dbReference>
<comment type="subcellular location">
    <subcellularLocation>
        <location evidence="1">Cell inner membrane</location>
        <topology evidence="1">Multi-pass membrane protein</topology>
    </subcellularLocation>
    <subcellularLocation>
        <location evidence="8">Cell membrane</location>
        <topology evidence="8">Multi-pass membrane protein</topology>
    </subcellularLocation>
</comment>
<sequence length="303" mass="33091">MALPSHASRLERVWHYTYLVICALIFLFLIAPILIIIPLSFNAEPYFTFTEKMLSLDPTGYSLRWYDMLLTLGMSAPDAARDGSWWADAWANSTWLRAAKNSVIIGFFSTLLATFLGTLAALGLSRPEMPFRRTIMAVLISPMIVPIIITATGLFFFYSSTGLANSYLGIVMAHATLGIPFVIITVTATLVGFDHSLSRAAASLGASPARSFFKITMPLILPGVVSGALFAFVTSFDEVVVVLFIAAHDQQTIPRQMWAGIREQISPAILSVATILVIVSIGLLSAVELLRRRSEKMRGLSPG</sequence>
<keyword evidence="11" id="KW-1185">Reference proteome</keyword>
<feature type="domain" description="ABC transmembrane type-1" evidence="9">
    <location>
        <begin position="99"/>
        <end position="287"/>
    </location>
</feature>
<feature type="transmembrane region" description="Helical" evidence="8">
    <location>
        <begin position="16"/>
        <end position="41"/>
    </location>
</feature>
<accession>A0A8J6YWL5</accession>
<dbReference type="GO" id="GO:0005886">
    <property type="term" value="C:plasma membrane"/>
    <property type="evidence" value="ECO:0007669"/>
    <property type="project" value="UniProtKB-SubCell"/>
</dbReference>
<protein>
    <submittedName>
        <fullName evidence="10">ABC transporter permease</fullName>
    </submittedName>
</protein>
<evidence type="ECO:0000256" key="1">
    <source>
        <dbReference type="ARBA" id="ARBA00004429"/>
    </source>
</evidence>
<comment type="similarity">
    <text evidence="8">Belongs to the binding-protein-dependent transport system permease family.</text>
</comment>
<keyword evidence="3" id="KW-1003">Cell membrane</keyword>
<dbReference type="Proteomes" id="UP000609121">
    <property type="component" value="Unassembled WGS sequence"/>
</dbReference>
<feature type="transmembrane region" description="Helical" evidence="8">
    <location>
        <begin position="136"/>
        <end position="158"/>
    </location>
</feature>
<dbReference type="SUPFAM" id="SSF161098">
    <property type="entry name" value="MetI-like"/>
    <property type="match status" value="1"/>
</dbReference>
<evidence type="ECO:0000256" key="6">
    <source>
        <dbReference type="ARBA" id="ARBA00022989"/>
    </source>
</evidence>
<keyword evidence="7 8" id="KW-0472">Membrane</keyword>
<dbReference type="Pfam" id="PF00528">
    <property type="entry name" value="BPD_transp_1"/>
    <property type="match status" value="1"/>
</dbReference>
<keyword evidence="5 8" id="KW-0812">Transmembrane</keyword>
<name>A0A8J6YWL5_9RHOB</name>
<evidence type="ECO:0000256" key="3">
    <source>
        <dbReference type="ARBA" id="ARBA00022475"/>
    </source>
</evidence>
<evidence type="ECO:0000313" key="10">
    <source>
        <dbReference type="EMBL" id="MBE3639092.1"/>
    </source>
</evidence>
<keyword evidence="2 8" id="KW-0813">Transport</keyword>
<dbReference type="InterPro" id="IPR000515">
    <property type="entry name" value="MetI-like"/>
</dbReference>
<dbReference type="RefSeq" id="WP_193183399.1">
    <property type="nucleotide sequence ID" value="NZ_JACVXA010000038.1"/>
</dbReference>
<evidence type="ECO:0000256" key="8">
    <source>
        <dbReference type="RuleBase" id="RU363032"/>
    </source>
</evidence>
<dbReference type="InterPro" id="IPR035906">
    <property type="entry name" value="MetI-like_sf"/>
</dbReference>
<evidence type="ECO:0000256" key="7">
    <source>
        <dbReference type="ARBA" id="ARBA00023136"/>
    </source>
</evidence>
<proteinExistence type="inferred from homology"/>
<dbReference type="AlphaFoldDB" id="A0A8J6YWL5"/>
<feature type="transmembrane region" description="Helical" evidence="8">
    <location>
        <begin position="219"/>
        <end position="248"/>
    </location>
</feature>
<evidence type="ECO:0000259" key="9">
    <source>
        <dbReference type="PROSITE" id="PS50928"/>
    </source>
</evidence>
<gene>
    <name evidence="10" type="ORF">ICN82_12865</name>
</gene>
<evidence type="ECO:0000256" key="4">
    <source>
        <dbReference type="ARBA" id="ARBA00022519"/>
    </source>
</evidence>
<dbReference type="PANTHER" id="PTHR43357">
    <property type="entry name" value="INNER MEMBRANE ABC TRANSPORTER PERMEASE PROTEIN YDCV"/>
    <property type="match status" value="1"/>
</dbReference>
<feature type="transmembrane region" description="Helical" evidence="8">
    <location>
        <begin position="170"/>
        <end position="193"/>
    </location>
</feature>
<keyword evidence="4" id="KW-0997">Cell inner membrane</keyword>
<dbReference type="EMBL" id="JACVXA010000038">
    <property type="protein sequence ID" value="MBE3639092.1"/>
    <property type="molecule type" value="Genomic_DNA"/>
</dbReference>